<keyword evidence="2" id="KW-0288">FMN</keyword>
<evidence type="ECO:0000259" key="6">
    <source>
        <dbReference type="PROSITE" id="PS51384"/>
    </source>
</evidence>
<feature type="domain" description="Flavodoxin-like" evidence="5">
    <location>
        <begin position="14"/>
        <end position="152"/>
    </location>
</feature>
<evidence type="ECO:0000313" key="7">
    <source>
        <dbReference type="EMBL" id="SHE63087.1"/>
    </source>
</evidence>
<gene>
    <name evidence="7" type="ORF">SAMN02745117_00572</name>
</gene>
<dbReference type="Gene3D" id="3.40.50.360">
    <property type="match status" value="1"/>
</dbReference>
<dbReference type="SUPFAM" id="SSF63380">
    <property type="entry name" value="Riboflavin synthase domain-like"/>
    <property type="match status" value="1"/>
</dbReference>
<keyword evidence="1" id="KW-0285">Flavoprotein</keyword>
<dbReference type="EMBL" id="FQUZ01000005">
    <property type="protein sequence ID" value="SHE63087.1"/>
    <property type="molecule type" value="Genomic_DNA"/>
</dbReference>
<feature type="domain" description="FAD-binding FR-type" evidence="6">
    <location>
        <begin position="175"/>
        <end position="383"/>
    </location>
</feature>
<evidence type="ECO:0000256" key="1">
    <source>
        <dbReference type="ARBA" id="ARBA00022630"/>
    </source>
</evidence>
<keyword evidence="3" id="KW-0249">Electron transport</keyword>
<evidence type="ECO:0000256" key="4">
    <source>
        <dbReference type="ARBA" id="ARBA00023797"/>
    </source>
</evidence>
<protein>
    <recommendedName>
        <fullName evidence="4">NADPH--hemoprotein reductase</fullName>
        <ecNumber evidence="4">1.6.2.4</ecNumber>
    </recommendedName>
</protein>
<dbReference type="Gene3D" id="1.20.990.10">
    <property type="entry name" value="NADPH-cytochrome p450 Reductase, Chain A, domain 3"/>
    <property type="match status" value="1"/>
</dbReference>
<dbReference type="RefSeq" id="WP_073354503.1">
    <property type="nucleotide sequence ID" value="NZ_FQUZ01000005.1"/>
</dbReference>
<dbReference type="PROSITE" id="PS51384">
    <property type="entry name" value="FAD_FR"/>
    <property type="match status" value="1"/>
</dbReference>
<dbReference type="SUPFAM" id="SSF52218">
    <property type="entry name" value="Flavoproteins"/>
    <property type="match status" value="1"/>
</dbReference>
<dbReference type="GO" id="GO:0005829">
    <property type="term" value="C:cytosol"/>
    <property type="evidence" value="ECO:0007669"/>
    <property type="project" value="TreeGrafter"/>
</dbReference>
<dbReference type="GO" id="GO:0003958">
    <property type="term" value="F:NADPH-hemoprotein reductase activity"/>
    <property type="evidence" value="ECO:0007669"/>
    <property type="project" value="UniProtKB-EC"/>
</dbReference>
<dbReference type="InterPro" id="IPR017927">
    <property type="entry name" value="FAD-bd_FR_type"/>
</dbReference>
<dbReference type="PROSITE" id="PS50902">
    <property type="entry name" value="FLAVODOXIN_LIKE"/>
    <property type="match status" value="1"/>
</dbReference>
<organism evidence="7 8">
    <name type="scientific">Lampropedia hyalina DSM 16112</name>
    <dbReference type="NCBI Taxonomy" id="1122156"/>
    <lineage>
        <taxon>Bacteria</taxon>
        <taxon>Pseudomonadati</taxon>
        <taxon>Pseudomonadota</taxon>
        <taxon>Betaproteobacteria</taxon>
        <taxon>Burkholderiales</taxon>
        <taxon>Comamonadaceae</taxon>
        <taxon>Lampropedia</taxon>
    </lineage>
</organism>
<dbReference type="PRINTS" id="PR00371">
    <property type="entry name" value="FPNCR"/>
</dbReference>
<dbReference type="InterPro" id="IPR008254">
    <property type="entry name" value="Flavodoxin/NO_synth"/>
</dbReference>
<proteinExistence type="predicted"/>
<keyword evidence="8" id="KW-1185">Reference proteome</keyword>
<dbReference type="PANTHER" id="PTHR19384">
    <property type="entry name" value="NITRIC OXIDE SYNTHASE-RELATED"/>
    <property type="match status" value="1"/>
</dbReference>
<dbReference type="OrthoDB" id="9816402at2"/>
<dbReference type="SUPFAM" id="SSF52343">
    <property type="entry name" value="Ferredoxin reductase-like, C-terminal NADP-linked domain"/>
    <property type="match status" value="1"/>
</dbReference>
<evidence type="ECO:0000259" key="5">
    <source>
        <dbReference type="PROSITE" id="PS50902"/>
    </source>
</evidence>
<dbReference type="InterPro" id="IPR001094">
    <property type="entry name" value="Flavdoxin-like"/>
</dbReference>
<evidence type="ECO:0000313" key="8">
    <source>
        <dbReference type="Proteomes" id="UP000184327"/>
    </source>
</evidence>
<dbReference type="Pfam" id="PF00175">
    <property type="entry name" value="NAD_binding_1"/>
    <property type="match status" value="1"/>
</dbReference>
<dbReference type="Gene3D" id="2.40.30.10">
    <property type="entry name" value="Translation factors"/>
    <property type="match status" value="1"/>
</dbReference>
<dbReference type="InterPro" id="IPR023173">
    <property type="entry name" value="NADPH_Cyt_P450_Rdtase_alpha"/>
</dbReference>
<dbReference type="AlphaFoldDB" id="A0A1M4V2H9"/>
<dbReference type="InterPro" id="IPR029039">
    <property type="entry name" value="Flavoprotein-like_sf"/>
</dbReference>
<dbReference type="InterPro" id="IPR017938">
    <property type="entry name" value="Riboflavin_synthase-like_b-brl"/>
</dbReference>
<dbReference type="GO" id="GO:0050660">
    <property type="term" value="F:flavin adenine dinucleotide binding"/>
    <property type="evidence" value="ECO:0007669"/>
    <property type="project" value="TreeGrafter"/>
</dbReference>
<name>A0A1M4V2H9_9BURK</name>
<dbReference type="InterPro" id="IPR001709">
    <property type="entry name" value="Flavoprot_Pyr_Nucl_cyt_Rdtase"/>
</dbReference>
<keyword evidence="3" id="KW-0813">Transport</keyword>
<dbReference type="STRING" id="1122156.SAMN02745117_00572"/>
<dbReference type="InterPro" id="IPR001433">
    <property type="entry name" value="OxRdtase_FAD/NAD-bd"/>
</dbReference>
<dbReference type="PANTHER" id="PTHR19384:SF17">
    <property type="entry name" value="NADPH--CYTOCHROME P450 REDUCTASE"/>
    <property type="match status" value="1"/>
</dbReference>
<evidence type="ECO:0000256" key="2">
    <source>
        <dbReference type="ARBA" id="ARBA00022643"/>
    </source>
</evidence>
<dbReference type="EC" id="1.6.2.4" evidence="4"/>
<accession>A0A1M4V2H9</accession>
<dbReference type="GO" id="GO:0010181">
    <property type="term" value="F:FMN binding"/>
    <property type="evidence" value="ECO:0007669"/>
    <property type="project" value="InterPro"/>
</dbReference>
<evidence type="ECO:0000256" key="3">
    <source>
        <dbReference type="ARBA" id="ARBA00022982"/>
    </source>
</evidence>
<dbReference type="PRINTS" id="PR00369">
    <property type="entry name" value="FLAVODOXIN"/>
</dbReference>
<reference evidence="7 8" key="1">
    <citation type="submission" date="2016-11" db="EMBL/GenBank/DDBJ databases">
        <authorList>
            <person name="Jaros S."/>
            <person name="Januszkiewicz K."/>
            <person name="Wedrychowicz H."/>
        </authorList>
    </citation>
    <scope>NUCLEOTIDE SEQUENCE [LARGE SCALE GENOMIC DNA]</scope>
    <source>
        <strain evidence="7 8">DSM 16112</strain>
    </source>
</reference>
<dbReference type="InterPro" id="IPR039261">
    <property type="entry name" value="FNR_nucleotide-bd"/>
</dbReference>
<dbReference type="Pfam" id="PF00258">
    <property type="entry name" value="Flavodoxin_1"/>
    <property type="match status" value="1"/>
</dbReference>
<sequence length="552" mass="60804">MSASIGQVTATGRIVIGYGSESGNSQHLAQRLAQEPFMQALGERVELQELGMVDPHGLGVQDRLIIITSSFGDGEPPANASDFLDAVRMADVLHELHYAIFGLGDTAYPTFCGFSKDLDETLESRAATAFVNRVDADSSYEVFFPLWRETLFKVLQGDAKAGKALNLRVMAYSENNSYPAVVVQRETLNRRAPLASHLRLDISGSGMFYRPGDTLYVVPDNPPELIERILFWLEPDASAQPLPDDRNRTALAGRELRQLGRASLRELARLSGNEELKELLKISQKKQLDAYLYGRDVLDVLQDFCSPDTVRLNDLVRLLPECLPRAYSIASSDPDHIDLCVRDVAYHARGRDYQGIATGHLGHVQVGDTLGVFTQSNPSFHLPTDTAPLILVGTGVGIAPFIGFLAQLEQTHVQGQPIPHTSLFFGDRHADSDFLYRERLEQWQGQGILQSVVTAFSRGDSPTDAGGQASSAATATPRRYVQHAMLEHADSLWALLSKGARVYVCGNKAYLGQAVEQALHDIARQSGGLDDEQAHTFVQNLLLEQRVKHELF</sequence>
<dbReference type="Proteomes" id="UP000184327">
    <property type="component" value="Unassembled WGS sequence"/>
</dbReference>
<dbReference type="Gene3D" id="3.40.50.80">
    <property type="entry name" value="Nucleotide-binding domain of ferredoxin-NADP reductase (FNR) module"/>
    <property type="match status" value="1"/>
</dbReference>